<reference evidence="2 3" key="1">
    <citation type="submission" date="2021-01" db="EMBL/GenBank/DDBJ databases">
        <title>Whole genome shotgun sequence of Planobispora longispora NBRC 13918.</title>
        <authorList>
            <person name="Komaki H."/>
            <person name="Tamura T."/>
        </authorList>
    </citation>
    <scope>NUCLEOTIDE SEQUENCE [LARGE SCALE GENOMIC DNA]</scope>
    <source>
        <strain evidence="2 3">NBRC 13918</strain>
    </source>
</reference>
<gene>
    <name evidence="2" type="ORF">Plo01_76300</name>
</gene>
<dbReference type="Pfam" id="PF18476">
    <property type="entry name" value="PIN_8"/>
    <property type="match status" value="1"/>
</dbReference>
<keyword evidence="3" id="KW-1185">Reference proteome</keyword>
<protein>
    <recommendedName>
        <fullName evidence="1">PIN like domain-containing protein</fullName>
    </recommendedName>
</protein>
<dbReference type="Proteomes" id="UP000616724">
    <property type="component" value="Unassembled WGS sequence"/>
</dbReference>
<organism evidence="2 3">
    <name type="scientific">Planobispora longispora</name>
    <dbReference type="NCBI Taxonomy" id="28887"/>
    <lineage>
        <taxon>Bacteria</taxon>
        <taxon>Bacillati</taxon>
        <taxon>Actinomycetota</taxon>
        <taxon>Actinomycetes</taxon>
        <taxon>Streptosporangiales</taxon>
        <taxon>Streptosporangiaceae</taxon>
        <taxon>Planobispora</taxon>
    </lineage>
</organism>
<evidence type="ECO:0000313" key="2">
    <source>
        <dbReference type="EMBL" id="GIH81201.1"/>
    </source>
</evidence>
<evidence type="ECO:0000259" key="1">
    <source>
        <dbReference type="Pfam" id="PF18476"/>
    </source>
</evidence>
<sequence length="447" mass="50011">MNSMRTQFSAYYPPGEELYRKTLNEGLIVLDTNVLLSLYRYLPEARDELFAVLGSLGKGLWIPYQVAHEFYRNRFSVIKEQGSLFKQYQDSLETLLNDYISHVNAFANRVALGEEAKKEIVDRVRKAHEFVEGKMSKMSGGSQLQHFENADKDHILERIEALFDGKLGPAFEEVEHREAVKEAERRIKDKIPPGYKDRGKDDPSGDYLVWAQIKVEASSRKVPTLFVTDDVKEDWWRREHGLTLGPRPELYREMEKASGAPFLLMTTKTFLLNAQKFLSSSISPATVEAAGEIASSDLREKLEGEDLEAELLSKFSLQIYRHYESLVAKTLVGMGLSVHRRPHDGPVDFTVVLEDGRSVDIVVKYVSPKVSASFPVQLMRATVKSLGNPPVGAVVITNASLSERISGRGFGINTVDAVVRVVSWNSPADDSALLGAILMVAELMAGE</sequence>
<evidence type="ECO:0000313" key="3">
    <source>
        <dbReference type="Proteomes" id="UP000616724"/>
    </source>
</evidence>
<name>A0A8J3RW49_9ACTN</name>
<comment type="caution">
    <text evidence="2">The sequence shown here is derived from an EMBL/GenBank/DDBJ whole genome shotgun (WGS) entry which is preliminary data.</text>
</comment>
<dbReference type="InterPro" id="IPR041578">
    <property type="entry name" value="PIN_8"/>
</dbReference>
<feature type="domain" description="PIN like" evidence="1">
    <location>
        <begin position="27"/>
        <end position="250"/>
    </location>
</feature>
<proteinExistence type="predicted"/>
<dbReference type="EMBL" id="BOOH01000070">
    <property type="protein sequence ID" value="GIH81201.1"/>
    <property type="molecule type" value="Genomic_DNA"/>
</dbReference>
<dbReference type="AlphaFoldDB" id="A0A8J3RW49"/>
<accession>A0A8J3RW49</accession>